<reference evidence="1" key="1">
    <citation type="submission" date="2021-02" db="EMBL/GenBank/DDBJ databases">
        <authorList>
            <person name="Nowell W R."/>
        </authorList>
    </citation>
    <scope>NUCLEOTIDE SEQUENCE</scope>
</reference>
<sequence>MNKQQYTLQNLAFLPKFEPMTPKKTYYINRTTTDDTISKMVRLASKAKQFIIQTKRYHTNKYPALIQILFAYEFKLHIILIETLYLTQNNSILHSKIQHLFSIILSPSNVIQPWADIKKELESFLHTDLFTFHQIQNIRVTNVKDKFQHWFRNTFVNIELNNVRLNDWTLDM</sequence>
<feature type="non-terminal residue" evidence="1">
    <location>
        <position position="172"/>
    </location>
</feature>
<gene>
    <name evidence="1" type="ORF">JBS370_LOCUS18429</name>
</gene>
<name>A0A819ESZ0_9BILA</name>
<comment type="caution">
    <text evidence="1">The sequence shown here is derived from an EMBL/GenBank/DDBJ whole genome shotgun (WGS) entry which is preliminary data.</text>
</comment>
<proteinExistence type="predicted"/>
<dbReference type="AlphaFoldDB" id="A0A819ESZ0"/>
<accession>A0A819ESZ0</accession>
<protein>
    <submittedName>
        <fullName evidence="1">Uncharacterized protein</fullName>
    </submittedName>
</protein>
<evidence type="ECO:0000313" key="2">
    <source>
        <dbReference type="Proteomes" id="UP000663836"/>
    </source>
</evidence>
<organism evidence="1 2">
    <name type="scientific">Rotaria sordida</name>
    <dbReference type="NCBI Taxonomy" id="392033"/>
    <lineage>
        <taxon>Eukaryota</taxon>
        <taxon>Metazoa</taxon>
        <taxon>Spiralia</taxon>
        <taxon>Gnathifera</taxon>
        <taxon>Rotifera</taxon>
        <taxon>Eurotatoria</taxon>
        <taxon>Bdelloidea</taxon>
        <taxon>Philodinida</taxon>
        <taxon>Philodinidae</taxon>
        <taxon>Rotaria</taxon>
    </lineage>
</organism>
<dbReference type="Proteomes" id="UP000663836">
    <property type="component" value="Unassembled WGS sequence"/>
</dbReference>
<evidence type="ECO:0000313" key="1">
    <source>
        <dbReference type="EMBL" id="CAF3854442.1"/>
    </source>
</evidence>
<dbReference type="EMBL" id="CAJOBD010002086">
    <property type="protein sequence ID" value="CAF3854442.1"/>
    <property type="molecule type" value="Genomic_DNA"/>
</dbReference>